<dbReference type="RefSeq" id="WP_240832988.1">
    <property type="nucleotide sequence ID" value="NZ_JAKWBL010000004.1"/>
</dbReference>
<dbReference type="InterPro" id="IPR012334">
    <property type="entry name" value="Pectin_lyas_fold"/>
</dbReference>
<sequence length="609" mass="68685">MPIIQKILIFLIASGFCSGQLSAQRYLYVSLKGNDKNNGSTTAPFHSIERAATYASTLSGDIVIHIEGGTYYLNKTIEINSANFKAKSLTLQPSSKGKVIISAGKKLSLKWTPFKNGIYVAKVDTKLSFERLFCDDALQVLARYPNYDSTARVFHGTAADAISPERVKNWSNPKGGYIHALHPGEWGGFHYQFTGIDKDGNLQMEGGWQNNRPNKMHKDLRFVENIFEELDAPGEWYFDKGKKLLYFYPPQNVNVQTATIEVAHLKESFVIQGSLNTPIQNIIFSGLHFTHNKRTFMETKEPLLRSDWTFYRGGALLFDGTENCKVSDCVFEGLGGNAIVFSNYNKNNVVTGCHIYQIGANAISFVGDIKAVRSPSFGYENYIPYSELDKTPGPQNNNFPQQCIVDNNLLHDLGQIEKQATGVQIEVASEITVSRNSIYNVPRAGINIGDGCFGGHIIEYNDVFNTVLETGDHGSFNSWGRDRYWSPNRKYMDSLVAVHPEIILLDAQKTTVIRNNRWRCDHGWDVDLDDGSSNYHIYNNIFLNGGLKFREGFYRKAENNIMVNNSFHPHVWFKNSGDVFRHNIVMKGYAPIGVNDWGNAIDQNFFQMQ</sequence>
<evidence type="ECO:0000313" key="2">
    <source>
        <dbReference type="Proteomes" id="UP001202248"/>
    </source>
</evidence>
<dbReference type="SMART" id="SM00710">
    <property type="entry name" value="PbH1"/>
    <property type="match status" value="4"/>
</dbReference>
<dbReference type="EMBL" id="JAKWBL010000004">
    <property type="protein sequence ID" value="MCH5600652.1"/>
    <property type="molecule type" value="Genomic_DNA"/>
</dbReference>
<keyword evidence="2" id="KW-1185">Reference proteome</keyword>
<organism evidence="1 2">
    <name type="scientific">Niabella ginsengisoli</name>
    <dbReference type="NCBI Taxonomy" id="522298"/>
    <lineage>
        <taxon>Bacteria</taxon>
        <taxon>Pseudomonadati</taxon>
        <taxon>Bacteroidota</taxon>
        <taxon>Chitinophagia</taxon>
        <taxon>Chitinophagales</taxon>
        <taxon>Chitinophagaceae</taxon>
        <taxon>Niabella</taxon>
    </lineage>
</organism>
<dbReference type="Gene3D" id="2.160.20.10">
    <property type="entry name" value="Single-stranded right-handed beta-helix, Pectin lyase-like"/>
    <property type="match status" value="2"/>
</dbReference>
<dbReference type="InterPro" id="IPR006626">
    <property type="entry name" value="PbH1"/>
</dbReference>
<protein>
    <submittedName>
        <fullName evidence="1">Right-handed parallel beta-helix repeat-containing protein</fullName>
    </submittedName>
</protein>
<evidence type="ECO:0000313" key="1">
    <source>
        <dbReference type="EMBL" id="MCH5600652.1"/>
    </source>
</evidence>
<dbReference type="PANTHER" id="PTHR36453">
    <property type="entry name" value="SECRETED PROTEIN-RELATED"/>
    <property type="match status" value="1"/>
</dbReference>
<dbReference type="Proteomes" id="UP001202248">
    <property type="component" value="Unassembled WGS sequence"/>
</dbReference>
<gene>
    <name evidence="1" type="ORF">MKP09_23420</name>
</gene>
<dbReference type="InterPro" id="IPR011050">
    <property type="entry name" value="Pectin_lyase_fold/virulence"/>
</dbReference>
<accession>A0ABS9SQL7</accession>
<proteinExistence type="predicted"/>
<comment type="caution">
    <text evidence="1">The sequence shown here is derived from an EMBL/GenBank/DDBJ whole genome shotgun (WGS) entry which is preliminary data.</text>
</comment>
<dbReference type="PANTHER" id="PTHR36453:SF1">
    <property type="entry name" value="RIGHT HANDED BETA HELIX DOMAIN-CONTAINING PROTEIN"/>
    <property type="match status" value="1"/>
</dbReference>
<name>A0ABS9SQL7_9BACT</name>
<reference evidence="1 2" key="1">
    <citation type="submission" date="2022-02" db="EMBL/GenBank/DDBJ databases">
        <authorList>
            <person name="Min J."/>
        </authorList>
    </citation>
    <scope>NUCLEOTIDE SEQUENCE [LARGE SCALE GENOMIC DNA]</scope>
    <source>
        <strain evidence="1 2">GR10-1</strain>
    </source>
</reference>
<dbReference type="SUPFAM" id="SSF51126">
    <property type="entry name" value="Pectin lyase-like"/>
    <property type="match status" value="1"/>
</dbReference>